<evidence type="ECO:0000259" key="6">
    <source>
        <dbReference type="Pfam" id="PF23659"/>
    </source>
</evidence>
<protein>
    <recommendedName>
        <fullName evidence="10">E3 UFM1-protein ligase 1 homolog</fullName>
    </recommendedName>
</protein>
<dbReference type="Proteomes" id="UP000663852">
    <property type="component" value="Unassembled WGS sequence"/>
</dbReference>
<accession>A0A813YBW1</accession>
<dbReference type="PANTHER" id="PTHR31057">
    <property type="entry name" value="E3 UFM1-PROTEIN LIGASE 1"/>
    <property type="match status" value="1"/>
</dbReference>
<name>A0A813YBW1_ADIRI</name>
<dbReference type="GO" id="GO:1990592">
    <property type="term" value="P:protein K69-linked ufmylation"/>
    <property type="evidence" value="ECO:0007669"/>
    <property type="project" value="TreeGrafter"/>
</dbReference>
<evidence type="ECO:0008006" key="10">
    <source>
        <dbReference type="Google" id="ProtNLM"/>
    </source>
</evidence>
<evidence type="ECO:0000259" key="7">
    <source>
        <dbReference type="Pfam" id="PF25041"/>
    </source>
</evidence>
<dbReference type="GO" id="GO:0061666">
    <property type="term" value="F:UFM1 ligase activity"/>
    <property type="evidence" value="ECO:0007669"/>
    <property type="project" value="InterPro"/>
</dbReference>
<dbReference type="OrthoDB" id="10258297at2759"/>
<dbReference type="EMBL" id="CAJNOJ010000029">
    <property type="protein sequence ID" value="CAF0882033.1"/>
    <property type="molecule type" value="Genomic_DNA"/>
</dbReference>
<dbReference type="InterPro" id="IPR056579">
    <property type="entry name" value="Ufl1_N"/>
</dbReference>
<feature type="region of interest" description="Disordered" evidence="4">
    <location>
        <begin position="421"/>
        <end position="452"/>
    </location>
</feature>
<dbReference type="Pfam" id="PF25041">
    <property type="entry name" value="UFL1_C"/>
    <property type="match status" value="1"/>
</dbReference>
<keyword evidence="3" id="KW-0833">Ubl conjugation pathway</keyword>
<comment type="similarity">
    <text evidence="1">Belongs to the UFL1 family.</text>
</comment>
<evidence type="ECO:0000256" key="3">
    <source>
        <dbReference type="ARBA" id="ARBA00022786"/>
    </source>
</evidence>
<dbReference type="InterPro" id="IPR018611">
    <property type="entry name" value="Ufl1"/>
</dbReference>
<keyword evidence="2" id="KW-0808">Transferase</keyword>
<dbReference type="Pfam" id="PF09743">
    <property type="entry name" value="E3_UFM1_ligase"/>
    <property type="match status" value="1"/>
</dbReference>
<comment type="caution">
    <text evidence="8">The sequence shown here is derived from an EMBL/GenBank/DDBJ whole genome shotgun (WGS) entry which is preliminary data.</text>
</comment>
<dbReference type="GO" id="GO:0005789">
    <property type="term" value="C:endoplasmic reticulum membrane"/>
    <property type="evidence" value="ECO:0007669"/>
    <property type="project" value="TreeGrafter"/>
</dbReference>
<organism evidence="8 9">
    <name type="scientific">Adineta ricciae</name>
    <name type="common">Rotifer</name>
    <dbReference type="NCBI Taxonomy" id="249248"/>
    <lineage>
        <taxon>Eukaryota</taxon>
        <taxon>Metazoa</taxon>
        <taxon>Spiralia</taxon>
        <taxon>Gnathifera</taxon>
        <taxon>Rotifera</taxon>
        <taxon>Eurotatoria</taxon>
        <taxon>Bdelloidea</taxon>
        <taxon>Adinetida</taxon>
        <taxon>Adinetidae</taxon>
        <taxon>Adineta</taxon>
    </lineage>
</organism>
<reference evidence="8" key="1">
    <citation type="submission" date="2021-02" db="EMBL/GenBank/DDBJ databases">
        <authorList>
            <person name="Nowell W R."/>
        </authorList>
    </citation>
    <scope>NUCLEOTIDE SEQUENCE</scope>
</reference>
<feature type="domain" description="E3 UFM1-protein ligase 1-like N-terminal" evidence="5">
    <location>
        <begin position="8"/>
        <end position="281"/>
    </location>
</feature>
<feature type="domain" description="E3 UFM1-protein ligase-like C-terminal" evidence="7">
    <location>
        <begin position="645"/>
        <end position="729"/>
    </location>
</feature>
<proteinExistence type="inferred from homology"/>
<dbReference type="InterPro" id="IPR056761">
    <property type="entry name" value="Ufl1-like_C"/>
</dbReference>
<evidence type="ECO:0000256" key="2">
    <source>
        <dbReference type="ARBA" id="ARBA00022679"/>
    </source>
</evidence>
<evidence type="ECO:0000313" key="8">
    <source>
        <dbReference type="EMBL" id="CAF0882033.1"/>
    </source>
</evidence>
<dbReference type="Pfam" id="PF23659">
    <property type="entry name" value="UFL1"/>
    <property type="match status" value="1"/>
</dbReference>
<dbReference type="GO" id="GO:0032434">
    <property type="term" value="P:regulation of proteasomal ubiquitin-dependent protein catabolic process"/>
    <property type="evidence" value="ECO:0007669"/>
    <property type="project" value="TreeGrafter"/>
</dbReference>
<dbReference type="PANTHER" id="PTHR31057:SF0">
    <property type="entry name" value="E3 UFM1-PROTEIN LIGASE 1"/>
    <property type="match status" value="1"/>
</dbReference>
<dbReference type="AlphaFoldDB" id="A0A813YBW1"/>
<gene>
    <name evidence="8" type="ORF">EDS130_LOCUS8840</name>
</gene>
<sequence>MADVSWDEIRSLRADFLNLQLSETANKLSERNCVELIGLLVKEGLLNVIYTTDGKDIITEQRLIREILDEIYANGGRINIVDLAQHLRIDLTYIEGKVGDVCKEDPTLQFILGQFISANYTNRLVEEINDMLVERGLIPFSDLIRQFDLPTEYLNSIVTNRIIGSALNGIKYESGTLYTENYVRLQQNILIGYLQAALLPVRVNEIIKNTRVNENLIQGLIVNLIRENRINGTLIGTTRESSIFNPKVYTDAQAKYIDSFFTQNGYIEYSLVRNLGVTDPEGQTKLVLKDRQQTLYLISGCVDLPKFLPQLEMNIEQGLVSNEYVDLTTLIPNSFTDNDIEKLLKSEGSIKEVIKSSGGELLSNTFVISKELQDKIDKKLNEICQEYAEKESAHCTPQLYAAALQGNIALASSSSSATAKGAVAKKPAASAGKRKGASKVSEETSTNQETIPFVGKDEIKSQIRSINDELPDEILDLLTDNLYSVKSRQYLDQFIQRVKESFVAKESEAGSDTTRKNEIKNVQESIKQMHANICIFSRAIEQLIAENETGLAETLQRHLIRSLCSDMCDNILRELDPSANSKTGQLTIEERNKLIQKMSEPNRSFLSKVNESLNGKNVETTLTRLEDAANDLLQLSLKRPNKKNEKDIALDIREKLKAKLTDEQDPAMILHLTVTLIFYAVTTGRFIHAPGKAVPALIKYLSKALPTNVNQRLHEMQDYVIQQSTTGAAAAPLSTDRIEFIKKLGLSAKENMSFASFSTDTDEAQ</sequence>
<dbReference type="GO" id="GO:0034976">
    <property type="term" value="P:response to endoplasmic reticulum stress"/>
    <property type="evidence" value="ECO:0007669"/>
    <property type="project" value="TreeGrafter"/>
</dbReference>
<feature type="domain" description="E3 UFM1-protein ligase 1-like" evidence="6">
    <location>
        <begin position="520"/>
        <end position="639"/>
    </location>
</feature>
<evidence type="ECO:0000256" key="4">
    <source>
        <dbReference type="SAM" id="MobiDB-lite"/>
    </source>
</evidence>
<feature type="compositionally biased region" description="Low complexity" evidence="4">
    <location>
        <begin position="421"/>
        <end position="431"/>
    </location>
</feature>
<evidence type="ECO:0000256" key="1">
    <source>
        <dbReference type="ARBA" id="ARBA00010789"/>
    </source>
</evidence>
<evidence type="ECO:0000313" key="9">
    <source>
        <dbReference type="Proteomes" id="UP000663852"/>
    </source>
</evidence>
<dbReference type="InterPro" id="IPR056580">
    <property type="entry name" value="Ufl1_dom"/>
</dbReference>
<evidence type="ECO:0000259" key="5">
    <source>
        <dbReference type="Pfam" id="PF09743"/>
    </source>
</evidence>